<evidence type="ECO:0000313" key="3">
    <source>
        <dbReference type="Proteomes" id="UP000800036"/>
    </source>
</evidence>
<evidence type="ECO:0000313" key="2">
    <source>
        <dbReference type="EMBL" id="KAF1976938.1"/>
    </source>
</evidence>
<name>A0A6A5VJR5_9PLEO</name>
<feature type="compositionally biased region" description="Basic and acidic residues" evidence="1">
    <location>
        <begin position="132"/>
        <end position="143"/>
    </location>
</feature>
<evidence type="ECO:0000256" key="1">
    <source>
        <dbReference type="SAM" id="MobiDB-lite"/>
    </source>
</evidence>
<dbReference type="Proteomes" id="UP000800036">
    <property type="component" value="Unassembled WGS sequence"/>
</dbReference>
<organism evidence="2 3">
    <name type="scientific">Bimuria novae-zelandiae CBS 107.79</name>
    <dbReference type="NCBI Taxonomy" id="1447943"/>
    <lineage>
        <taxon>Eukaryota</taxon>
        <taxon>Fungi</taxon>
        <taxon>Dikarya</taxon>
        <taxon>Ascomycota</taxon>
        <taxon>Pezizomycotina</taxon>
        <taxon>Dothideomycetes</taxon>
        <taxon>Pleosporomycetidae</taxon>
        <taxon>Pleosporales</taxon>
        <taxon>Massarineae</taxon>
        <taxon>Didymosphaeriaceae</taxon>
        <taxon>Bimuria</taxon>
    </lineage>
</organism>
<keyword evidence="3" id="KW-1185">Reference proteome</keyword>
<accession>A0A6A5VJR5</accession>
<sequence>MLVILEQTTNEQRIEVNPTKQYQLVGTVDPRDLEPANDVANLTEEFQVLRINPLNQGVNVSGVYGMYGHVPPAPASTYQNHSFSRELEAPRPEVGGRTGYYDSFGGREPIESSARSGDRLSYRNSMPPSPRPRYDDGWNDRGRGYGQRFQSNVPVRNVL</sequence>
<dbReference type="AlphaFoldDB" id="A0A6A5VJR5"/>
<protein>
    <submittedName>
        <fullName evidence="2">Uncharacterized protein</fullName>
    </submittedName>
</protein>
<proteinExistence type="predicted"/>
<dbReference type="EMBL" id="ML976665">
    <property type="protein sequence ID" value="KAF1976938.1"/>
    <property type="molecule type" value="Genomic_DNA"/>
</dbReference>
<feature type="compositionally biased region" description="Polar residues" evidence="1">
    <location>
        <begin position="148"/>
        <end position="159"/>
    </location>
</feature>
<feature type="region of interest" description="Disordered" evidence="1">
    <location>
        <begin position="86"/>
        <end position="159"/>
    </location>
</feature>
<gene>
    <name evidence="2" type="ORF">BU23DRAFT_565596</name>
</gene>
<reference evidence="2" key="1">
    <citation type="journal article" date="2020" name="Stud. Mycol.">
        <title>101 Dothideomycetes genomes: a test case for predicting lifestyles and emergence of pathogens.</title>
        <authorList>
            <person name="Haridas S."/>
            <person name="Albert R."/>
            <person name="Binder M."/>
            <person name="Bloem J."/>
            <person name="Labutti K."/>
            <person name="Salamov A."/>
            <person name="Andreopoulos B."/>
            <person name="Baker S."/>
            <person name="Barry K."/>
            <person name="Bills G."/>
            <person name="Bluhm B."/>
            <person name="Cannon C."/>
            <person name="Castanera R."/>
            <person name="Culley D."/>
            <person name="Daum C."/>
            <person name="Ezra D."/>
            <person name="Gonzalez J."/>
            <person name="Henrissat B."/>
            <person name="Kuo A."/>
            <person name="Liang C."/>
            <person name="Lipzen A."/>
            <person name="Lutzoni F."/>
            <person name="Magnuson J."/>
            <person name="Mondo S."/>
            <person name="Nolan M."/>
            <person name="Ohm R."/>
            <person name="Pangilinan J."/>
            <person name="Park H.-J."/>
            <person name="Ramirez L."/>
            <person name="Alfaro M."/>
            <person name="Sun H."/>
            <person name="Tritt A."/>
            <person name="Yoshinaga Y."/>
            <person name="Zwiers L.-H."/>
            <person name="Turgeon B."/>
            <person name="Goodwin S."/>
            <person name="Spatafora J."/>
            <person name="Crous P."/>
            <person name="Grigoriev I."/>
        </authorList>
    </citation>
    <scope>NUCLEOTIDE SEQUENCE</scope>
    <source>
        <strain evidence="2">CBS 107.79</strain>
    </source>
</reference>